<name>A0AAE1ETW5_PETCI</name>
<dbReference type="InterPro" id="IPR015919">
    <property type="entry name" value="Cadherin-like_sf"/>
</dbReference>
<dbReference type="Proteomes" id="UP001286313">
    <property type="component" value="Unassembled WGS sequence"/>
</dbReference>
<keyword evidence="2" id="KW-1185">Reference proteome</keyword>
<dbReference type="EMBL" id="JAWQEG010004498">
    <property type="protein sequence ID" value="KAK3861373.1"/>
    <property type="molecule type" value="Genomic_DNA"/>
</dbReference>
<accession>A0AAE1ETW5</accession>
<proteinExistence type="predicted"/>
<reference evidence="1" key="1">
    <citation type="submission" date="2023-10" db="EMBL/GenBank/DDBJ databases">
        <title>Genome assemblies of two species of porcelain crab, Petrolisthes cinctipes and Petrolisthes manimaculis (Anomura: Porcellanidae).</title>
        <authorList>
            <person name="Angst P."/>
        </authorList>
    </citation>
    <scope>NUCLEOTIDE SEQUENCE</scope>
    <source>
        <strain evidence="1">PB745_01</strain>
        <tissue evidence="1">Gill</tissue>
    </source>
</reference>
<dbReference type="SUPFAM" id="SSF49313">
    <property type="entry name" value="Cadherin-like"/>
    <property type="match status" value="1"/>
</dbReference>
<dbReference type="Gene3D" id="2.60.40.60">
    <property type="entry name" value="Cadherins"/>
    <property type="match status" value="1"/>
</dbReference>
<evidence type="ECO:0000313" key="1">
    <source>
        <dbReference type="EMBL" id="KAK3861373.1"/>
    </source>
</evidence>
<evidence type="ECO:0008006" key="3">
    <source>
        <dbReference type="Google" id="ProtNLM"/>
    </source>
</evidence>
<comment type="caution">
    <text evidence="1">The sequence shown here is derived from an EMBL/GenBank/DDBJ whole genome shotgun (WGS) entry which is preliminary data.</text>
</comment>
<protein>
    <recommendedName>
        <fullName evidence="3">Cadherin domain-containing protein</fullName>
    </recommendedName>
</protein>
<evidence type="ECO:0000313" key="2">
    <source>
        <dbReference type="Proteomes" id="UP001286313"/>
    </source>
</evidence>
<organism evidence="1 2">
    <name type="scientific">Petrolisthes cinctipes</name>
    <name type="common">Flat porcelain crab</name>
    <dbReference type="NCBI Taxonomy" id="88211"/>
    <lineage>
        <taxon>Eukaryota</taxon>
        <taxon>Metazoa</taxon>
        <taxon>Ecdysozoa</taxon>
        <taxon>Arthropoda</taxon>
        <taxon>Crustacea</taxon>
        <taxon>Multicrustacea</taxon>
        <taxon>Malacostraca</taxon>
        <taxon>Eumalacostraca</taxon>
        <taxon>Eucarida</taxon>
        <taxon>Decapoda</taxon>
        <taxon>Pleocyemata</taxon>
        <taxon>Anomura</taxon>
        <taxon>Galatheoidea</taxon>
        <taxon>Porcellanidae</taxon>
        <taxon>Petrolisthes</taxon>
    </lineage>
</organism>
<sequence>MSSIPQRPLLQAQDDSGASSISILDVLLPPSPTTTPGTLPPETTLTVTCPDVTCPDVTCPTTPVTTEGTCSPCPTTTAYPDVTCPEVSCPDVTYPDVTCPDVTCPDVTYPDVSCPYVTCPDVTCPTTPGTESSCPPCTTPETTTCPECTCPTTPSTTEGTCSPCPTTTTECPSATLDTCQPCPSSLATEDPTCPVCPTSCPTVTCPTVAPPPSSVAFKKDSYKGEIYPSFTNATETNGGQTQEAVLGVGLPWDQMVCEGLYFEQYKYASQILTPGIDEVVLEVHATTNNDSEIITYDWTANALRLSTEEGEDDADKFSIDADTGEIKNLQLDLSPGLYSLVAVATSTNDPSLYDTTQVNIEVLVPSGNVTLDSSLVMVEVLEGEVSENTIPISTTPIAGSVCITEVTPVSAIDTFEIKREGDMWMLSQKQALDYETVDEVRIKLKAFKEDDACPSTQVSDSQQFLRWVSWW</sequence>
<gene>
    <name evidence="1" type="ORF">Pcinc_032660</name>
</gene>
<dbReference type="GO" id="GO:0016020">
    <property type="term" value="C:membrane"/>
    <property type="evidence" value="ECO:0007669"/>
    <property type="project" value="InterPro"/>
</dbReference>
<dbReference type="CDD" id="cd11304">
    <property type="entry name" value="Cadherin_repeat"/>
    <property type="match status" value="1"/>
</dbReference>
<dbReference type="GO" id="GO:0005509">
    <property type="term" value="F:calcium ion binding"/>
    <property type="evidence" value="ECO:0007669"/>
    <property type="project" value="InterPro"/>
</dbReference>
<dbReference type="AlphaFoldDB" id="A0AAE1ETW5"/>